<dbReference type="PANTHER" id="PTHR35008:SF8">
    <property type="entry name" value="ALCOHOL DEHYDROGENASE CYTOCHROME C SUBUNIT"/>
    <property type="match status" value="1"/>
</dbReference>
<reference evidence="6 7" key="1">
    <citation type="submission" date="2018-09" db="EMBL/GenBank/DDBJ databases">
        <title>Genome sequencing of strain 6GH32-13.</title>
        <authorList>
            <person name="Weon H.-Y."/>
            <person name="Heo J."/>
            <person name="Kwon S.-W."/>
        </authorList>
    </citation>
    <scope>NUCLEOTIDE SEQUENCE [LARGE SCALE GENOMIC DNA]</scope>
    <source>
        <strain evidence="6 7">5GH32-13</strain>
    </source>
</reference>
<keyword evidence="3 4" id="KW-0408">Iron</keyword>
<evidence type="ECO:0000313" key="7">
    <source>
        <dbReference type="Proteomes" id="UP000263900"/>
    </source>
</evidence>
<dbReference type="InterPro" id="IPR009056">
    <property type="entry name" value="Cyt_c-like_dom"/>
</dbReference>
<keyword evidence="1 4" id="KW-0349">Heme</keyword>
<evidence type="ECO:0000256" key="3">
    <source>
        <dbReference type="ARBA" id="ARBA00023004"/>
    </source>
</evidence>
<dbReference type="InterPro" id="IPR051459">
    <property type="entry name" value="Cytochrome_c-type_DH"/>
</dbReference>
<sequence>MITGTLLAAIAGLAWAPAQDKKLEESKARGKELYAELCITCHLADGKGMAGAIPPLAGSNYFLKNPAKAIQAIKYGLNDPIKVNGVEYSTPMAAQNISDEEIADVTTYILNTWGNKGKLITVKDVEKVKK</sequence>
<evidence type="ECO:0000259" key="5">
    <source>
        <dbReference type="PROSITE" id="PS51007"/>
    </source>
</evidence>
<dbReference type="PROSITE" id="PS51007">
    <property type="entry name" value="CYTC"/>
    <property type="match status" value="1"/>
</dbReference>
<evidence type="ECO:0000313" key="6">
    <source>
        <dbReference type="EMBL" id="AXY78622.1"/>
    </source>
</evidence>
<dbReference type="PANTHER" id="PTHR35008">
    <property type="entry name" value="BLL4482 PROTEIN-RELATED"/>
    <property type="match status" value="1"/>
</dbReference>
<dbReference type="GO" id="GO:0009055">
    <property type="term" value="F:electron transfer activity"/>
    <property type="evidence" value="ECO:0007669"/>
    <property type="project" value="InterPro"/>
</dbReference>
<keyword evidence="7" id="KW-1185">Reference proteome</keyword>
<dbReference type="GO" id="GO:0046872">
    <property type="term" value="F:metal ion binding"/>
    <property type="evidence" value="ECO:0007669"/>
    <property type="project" value="UniProtKB-KW"/>
</dbReference>
<proteinExistence type="predicted"/>
<dbReference type="EMBL" id="CP032157">
    <property type="protein sequence ID" value="AXY78622.1"/>
    <property type="molecule type" value="Genomic_DNA"/>
</dbReference>
<protein>
    <submittedName>
        <fullName evidence="6">Cytochrome c</fullName>
    </submittedName>
</protein>
<organism evidence="6 7">
    <name type="scientific">Paraflavitalea soli</name>
    <dbReference type="NCBI Taxonomy" id="2315862"/>
    <lineage>
        <taxon>Bacteria</taxon>
        <taxon>Pseudomonadati</taxon>
        <taxon>Bacteroidota</taxon>
        <taxon>Chitinophagia</taxon>
        <taxon>Chitinophagales</taxon>
        <taxon>Chitinophagaceae</taxon>
        <taxon>Paraflavitalea</taxon>
    </lineage>
</organism>
<dbReference type="Pfam" id="PF00034">
    <property type="entry name" value="Cytochrom_C"/>
    <property type="match status" value="1"/>
</dbReference>
<gene>
    <name evidence="6" type="ORF">D3H65_12730</name>
</gene>
<dbReference type="Gene3D" id="1.10.760.10">
    <property type="entry name" value="Cytochrome c-like domain"/>
    <property type="match status" value="1"/>
</dbReference>
<dbReference type="InterPro" id="IPR036909">
    <property type="entry name" value="Cyt_c-like_dom_sf"/>
</dbReference>
<dbReference type="GO" id="GO:0020037">
    <property type="term" value="F:heme binding"/>
    <property type="evidence" value="ECO:0007669"/>
    <property type="project" value="InterPro"/>
</dbReference>
<evidence type="ECO:0000256" key="1">
    <source>
        <dbReference type="ARBA" id="ARBA00022617"/>
    </source>
</evidence>
<dbReference type="OrthoDB" id="9811395at2"/>
<dbReference type="Proteomes" id="UP000263900">
    <property type="component" value="Chromosome"/>
</dbReference>
<dbReference type="AlphaFoldDB" id="A0A3B7MVN1"/>
<dbReference type="SUPFAM" id="SSF46626">
    <property type="entry name" value="Cytochrome c"/>
    <property type="match status" value="1"/>
</dbReference>
<keyword evidence="2 4" id="KW-0479">Metal-binding</keyword>
<evidence type="ECO:0000256" key="2">
    <source>
        <dbReference type="ARBA" id="ARBA00022723"/>
    </source>
</evidence>
<accession>A0A3B7MVN1</accession>
<dbReference type="KEGG" id="pseg:D3H65_12730"/>
<feature type="domain" description="Cytochrome c" evidence="5">
    <location>
        <begin position="25"/>
        <end position="113"/>
    </location>
</feature>
<name>A0A3B7MVN1_9BACT</name>
<evidence type="ECO:0000256" key="4">
    <source>
        <dbReference type="PROSITE-ProRule" id="PRU00433"/>
    </source>
</evidence>